<name>C3X454_9BURK</name>
<comment type="caution">
    <text evidence="5">The sequence shown here is derived from an EMBL/GenBank/DDBJ whole genome shotgun (WGS) entry which is preliminary data.</text>
</comment>
<evidence type="ECO:0000259" key="4">
    <source>
        <dbReference type="Pfam" id="PF04055"/>
    </source>
</evidence>
<dbReference type="InterPro" id="IPR058240">
    <property type="entry name" value="rSAM_sf"/>
</dbReference>
<feature type="domain" description="Radical SAM core" evidence="4">
    <location>
        <begin position="25"/>
        <end position="185"/>
    </location>
</feature>
<dbReference type="GO" id="GO:0046872">
    <property type="term" value="F:metal ion binding"/>
    <property type="evidence" value="ECO:0007669"/>
    <property type="project" value="UniProtKB-KW"/>
</dbReference>
<dbReference type="SFLD" id="SFLDS00029">
    <property type="entry name" value="Radical_SAM"/>
    <property type="match status" value="1"/>
</dbReference>
<dbReference type="SFLD" id="SFLDG01084">
    <property type="entry name" value="Uncharacterised_Radical_SAM_Su"/>
    <property type="match status" value="1"/>
</dbReference>
<dbReference type="GO" id="GO:0051536">
    <property type="term" value="F:iron-sulfur cluster binding"/>
    <property type="evidence" value="ECO:0007669"/>
    <property type="project" value="UniProtKB-KW"/>
</dbReference>
<accession>C3X454</accession>
<dbReference type="EMBL" id="ACDP02000008">
    <property type="protein sequence ID" value="EEO27990.1"/>
    <property type="molecule type" value="Genomic_DNA"/>
</dbReference>
<evidence type="ECO:0000256" key="3">
    <source>
        <dbReference type="ARBA" id="ARBA00023014"/>
    </source>
</evidence>
<gene>
    <name evidence="5" type="ORF">OFAG_01143</name>
</gene>
<evidence type="ECO:0000256" key="1">
    <source>
        <dbReference type="ARBA" id="ARBA00022723"/>
    </source>
</evidence>
<dbReference type="PANTHER" id="PTHR43432:SF6">
    <property type="entry name" value="RADICAL SAM CORE DOMAIN-CONTAINING PROTEIN"/>
    <property type="match status" value="1"/>
</dbReference>
<dbReference type="Proteomes" id="UP000003973">
    <property type="component" value="Unassembled WGS sequence"/>
</dbReference>
<dbReference type="InterPro" id="IPR007197">
    <property type="entry name" value="rSAM"/>
</dbReference>
<dbReference type="InterPro" id="IPR040086">
    <property type="entry name" value="MJ0683-like"/>
</dbReference>
<dbReference type="RefSeq" id="WP_005877383.1">
    <property type="nucleotide sequence ID" value="NZ_CABMNL010000001.1"/>
</dbReference>
<keyword evidence="1" id="KW-0479">Metal-binding</keyword>
<evidence type="ECO:0000256" key="2">
    <source>
        <dbReference type="ARBA" id="ARBA00023004"/>
    </source>
</evidence>
<dbReference type="HOGENOM" id="CLU_015525_2_2_4"/>
<keyword evidence="2" id="KW-0408">Iron</keyword>
<dbReference type="GO" id="GO:0003824">
    <property type="term" value="F:catalytic activity"/>
    <property type="evidence" value="ECO:0007669"/>
    <property type="project" value="InterPro"/>
</dbReference>
<sequence>MIIRKTVPVKSLVSPSKLPGTDFVINPYIGCPHKCLYCYAEFMKRFTDHTEDWGDFLDVKETGTTLPVKRLAGKRIVISSVTDPYNAFEKRYRVTRNVLEQLQACAAHITLITKSDLVLRDIDLIGKQADIQVAVSINSLDDVFRRRFEPRAPDAKRRLSAIRQLNEAGIRTVLFMSPIFPGITRFAEIVEASRTFTDEYWFENLNLDNMARNRVARAIGRHYPGLIPLYRAIYREGDKTYWDGLAGEIDDYCRKNALAYRNLFHG</sequence>
<evidence type="ECO:0000313" key="6">
    <source>
        <dbReference type="Proteomes" id="UP000003973"/>
    </source>
</evidence>
<proteinExistence type="predicted"/>
<dbReference type="Pfam" id="PF04055">
    <property type="entry name" value="Radical_SAM"/>
    <property type="match status" value="1"/>
</dbReference>
<dbReference type="PANTHER" id="PTHR43432">
    <property type="entry name" value="SLR0285 PROTEIN"/>
    <property type="match status" value="1"/>
</dbReference>
<dbReference type="AlphaFoldDB" id="C3X454"/>
<dbReference type="SUPFAM" id="SSF102114">
    <property type="entry name" value="Radical SAM enzymes"/>
    <property type="match status" value="1"/>
</dbReference>
<keyword evidence="3" id="KW-0411">Iron-sulfur</keyword>
<dbReference type="eggNOG" id="COG1533">
    <property type="taxonomic scope" value="Bacteria"/>
</dbReference>
<reference evidence="5" key="1">
    <citation type="submission" date="2011-10" db="EMBL/GenBank/DDBJ databases">
        <title>The Genome Sequence of Oxalobacter formigenes HOxBLS.</title>
        <authorList>
            <consortium name="The Broad Institute Genome Sequencing Platform"/>
            <person name="Earl A."/>
            <person name="Ward D."/>
            <person name="Feldgarden M."/>
            <person name="Gevers D."/>
            <person name="Allison M.J."/>
            <person name="Humphrey S."/>
            <person name="Young S.K."/>
            <person name="Zeng Q."/>
            <person name="Gargeya S."/>
            <person name="Fitzgerald M."/>
            <person name="Haas B."/>
            <person name="Abouelleil A."/>
            <person name="Alvarado L."/>
            <person name="Arachchi H.M."/>
            <person name="Berlin A."/>
            <person name="Brown A."/>
            <person name="Chapman S.B."/>
            <person name="Chen Z."/>
            <person name="Dunbar C."/>
            <person name="Freedman E."/>
            <person name="Gearin G."/>
            <person name="Goldberg J."/>
            <person name="Griggs A."/>
            <person name="Gujja S."/>
            <person name="Heiman D."/>
            <person name="Howarth C."/>
            <person name="Larson L."/>
            <person name="Lui A."/>
            <person name="MacDonald P.J.P."/>
            <person name="Montmayeur A."/>
            <person name="Murphy C."/>
            <person name="Neiman D."/>
            <person name="Pearson M."/>
            <person name="Priest M."/>
            <person name="Roberts A."/>
            <person name="Saif S."/>
            <person name="Shea T."/>
            <person name="Shenoy N."/>
            <person name="Sisk P."/>
            <person name="Stolte C."/>
            <person name="Sykes S."/>
            <person name="Wortman J."/>
            <person name="Nusbaum C."/>
            <person name="Birren B."/>
        </authorList>
    </citation>
    <scope>NUCLEOTIDE SEQUENCE [LARGE SCALE GENOMIC DNA]</scope>
    <source>
        <strain evidence="5">HOxBLS</strain>
    </source>
</reference>
<keyword evidence="6" id="KW-1185">Reference proteome</keyword>
<organism evidence="5 6">
    <name type="scientific">Oxalobacter paraformigenes</name>
    <dbReference type="NCBI Taxonomy" id="556268"/>
    <lineage>
        <taxon>Bacteria</taxon>
        <taxon>Pseudomonadati</taxon>
        <taxon>Pseudomonadota</taxon>
        <taxon>Betaproteobacteria</taxon>
        <taxon>Burkholderiales</taxon>
        <taxon>Oxalobacteraceae</taxon>
        <taxon>Oxalobacter</taxon>
    </lineage>
</organism>
<dbReference type="Gene3D" id="3.80.30.30">
    <property type="match status" value="1"/>
</dbReference>
<evidence type="ECO:0000313" key="5">
    <source>
        <dbReference type="EMBL" id="EEO27990.1"/>
    </source>
</evidence>
<dbReference type="CDD" id="cd01335">
    <property type="entry name" value="Radical_SAM"/>
    <property type="match status" value="1"/>
</dbReference>
<protein>
    <recommendedName>
        <fullName evidence="4">Radical SAM core domain-containing protein</fullName>
    </recommendedName>
</protein>